<reference evidence="2 3" key="1">
    <citation type="submission" date="2008-03" db="EMBL/GenBank/DDBJ databases">
        <authorList>
            <person name="Paulsen I."/>
            <person name="Sebastian Y."/>
        </authorList>
    </citation>
    <scope>NUCLEOTIDE SEQUENCE [LARGE SCALE GENOMIC DNA]</scope>
    <source>
        <strain evidence="3">D str. JGS1721</strain>
    </source>
</reference>
<feature type="transmembrane region" description="Helical" evidence="1">
    <location>
        <begin position="30"/>
        <end position="50"/>
    </location>
</feature>
<feature type="transmembrane region" description="Helical" evidence="1">
    <location>
        <begin position="88"/>
        <end position="116"/>
    </location>
</feature>
<comment type="caution">
    <text evidence="2">The sequence shown here is derived from an EMBL/GenBank/DDBJ whole genome shotgun (WGS) entry which is preliminary data.</text>
</comment>
<organism evidence="2 3">
    <name type="scientific">Clostridium perfringens D str. JGS1721</name>
    <dbReference type="NCBI Taxonomy" id="488537"/>
    <lineage>
        <taxon>Bacteria</taxon>
        <taxon>Bacillati</taxon>
        <taxon>Bacillota</taxon>
        <taxon>Clostridia</taxon>
        <taxon>Eubacteriales</taxon>
        <taxon>Clostridiaceae</taxon>
        <taxon>Clostridium</taxon>
    </lineage>
</organism>
<proteinExistence type="predicted"/>
<dbReference type="AlphaFoldDB" id="B1V1H0"/>
<feature type="transmembrane region" description="Helical" evidence="1">
    <location>
        <begin position="56"/>
        <end position="76"/>
    </location>
</feature>
<keyword evidence="1" id="KW-1133">Transmembrane helix</keyword>
<name>B1V1H0_CLOPF</name>
<dbReference type="EMBL" id="ABOO01000010">
    <property type="protein sequence ID" value="EDT72345.1"/>
    <property type="molecule type" value="Genomic_DNA"/>
</dbReference>
<evidence type="ECO:0000313" key="3">
    <source>
        <dbReference type="Proteomes" id="UP000003188"/>
    </source>
</evidence>
<protein>
    <submittedName>
        <fullName evidence="2">Uncharacterized protein</fullName>
    </submittedName>
</protein>
<evidence type="ECO:0000256" key="1">
    <source>
        <dbReference type="SAM" id="Phobius"/>
    </source>
</evidence>
<keyword evidence="1" id="KW-0472">Membrane</keyword>
<evidence type="ECO:0000313" key="2">
    <source>
        <dbReference type="EMBL" id="EDT72345.1"/>
    </source>
</evidence>
<keyword evidence="1" id="KW-0812">Transmembrane</keyword>
<feature type="transmembrane region" description="Helical" evidence="1">
    <location>
        <begin position="6"/>
        <end position="23"/>
    </location>
</feature>
<dbReference type="Proteomes" id="UP000003188">
    <property type="component" value="Unassembled WGS sequence"/>
</dbReference>
<sequence>MIIGFLNFLLIITLIIGLSIAIHELYTHSFTGFILTSSSIILLGLINNFVSNDMKLFILSSIVYIFLDIFISIFLLRKEIKNRILKNIIWGSLIISWLFSFYLIIICLGNIILAYIRSQ</sequence>
<gene>
    <name evidence="2" type="ORF">CJD_1868</name>
</gene>
<accession>B1V1H0</accession>